<name>A0ABP1D5G1_9APHY</name>
<sequence length="112" mass="12565">MKLNDWIRDYAFFDPKQASESHPQKYVWRGGAPGELCLVREDVQSTDFPLAVFRAALPGKELPSLLLTAEVEYIQDAVVTSLLVVARKIRSRDEKRAAQPSMPMYAQSSPLG</sequence>
<dbReference type="Proteomes" id="UP001497453">
    <property type="component" value="Chromosome 3"/>
</dbReference>
<organism evidence="3 4">
    <name type="scientific">Somion occarium</name>
    <dbReference type="NCBI Taxonomy" id="3059160"/>
    <lineage>
        <taxon>Eukaryota</taxon>
        <taxon>Fungi</taxon>
        <taxon>Dikarya</taxon>
        <taxon>Basidiomycota</taxon>
        <taxon>Agaricomycotina</taxon>
        <taxon>Agaricomycetes</taxon>
        <taxon>Polyporales</taxon>
        <taxon>Cerrenaceae</taxon>
        <taxon>Somion</taxon>
    </lineage>
</organism>
<accession>A0ABP1D5G1</accession>
<dbReference type="InterPro" id="IPR046528">
    <property type="entry name" value="DUF6593"/>
</dbReference>
<gene>
    <name evidence="3" type="ORF">GFSPODELE1_LOCUS4408</name>
</gene>
<evidence type="ECO:0000313" key="4">
    <source>
        <dbReference type="Proteomes" id="UP001497453"/>
    </source>
</evidence>
<keyword evidence="4" id="KW-1185">Reference proteome</keyword>
<evidence type="ECO:0000256" key="1">
    <source>
        <dbReference type="SAM" id="MobiDB-lite"/>
    </source>
</evidence>
<feature type="region of interest" description="Disordered" evidence="1">
    <location>
        <begin position="92"/>
        <end position="112"/>
    </location>
</feature>
<reference evidence="4" key="1">
    <citation type="submission" date="2024-04" db="EMBL/GenBank/DDBJ databases">
        <authorList>
            <person name="Shaw F."/>
            <person name="Minotto A."/>
        </authorList>
    </citation>
    <scope>NUCLEOTIDE SEQUENCE [LARGE SCALE GENOMIC DNA]</scope>
</reference>
<dbReference type="EMBL" id="OZ037946">
    <property type="protein sequence ID" value="CAL1703127.1"/>
    <property type="molecule type" value="Genomic_DNA"/>
</dbReference>
<evidence type="ECO:0000313" key="3">
    <source>
        <dbReference type="EMBL" id="CAL1703127.1"/>
    </source>
</evidence>
<evidence type="ECO:0000259" key="2">
    <source>
        <dbReference type="Pfam" id="PF20236"/>
    </source>
</evidence>
<proteinExistence type="predicted"/>
<feature type="domain" description="DUF6593" evidence="2">
    <location>
        <begin position="2"/>
        <end position="90"/>
    </location>
</feature>
<dbReference type="Pfam" id="PF20236">
    <property type="entry name" value="DUF6593"/>
    <property type="match status" value="1"/>
</dbReference>
<protein>
    <recommendedName>
        <fullName evidence="2">DUF6593 domain-containing protein</fullName>
    </recommendedName>
</protein>